<dbReference type="Gene3D" id="3.30.200.20">
    <property type="entry name" value="Phosphorylase Kinase, domain 1"/>
    <property type="match status" value="1"/>
</dbReference>
<keyword evidence="3" id="KW-0808">Transferase</keyword>
<keyword evidence="2" id="KW-0723">Serine/threonine-protein kinase</keyword>
<keyword evidence="4 8" id="KW-0547">Nucleotide-binding</keyword>
<dbReference type="EMBL" id="CAJPIZ010003166">
    <property type="protein sequence ID" value="CAG2106012.1"/>
    <property type="molecule type" value="Genomic_DNA"/>
</dbReference>
<feature type="binding site" evidence="8">
    <location>
        <position position="383"/>
    </location>
    <ligand>
        <name>ATP</name>
        <dbReference type="ChEBI" id="CHEBI:30616"/>
    </ligand>
</feature>
<evidence type="ECO:0000313" key="10">
    <source>
        <dbReference type="EMBL" id="CAD7625582.1"/>
    </source>
</evidence>
<dbReference type="OrthoDB" id="5337378at2759"/>
<dbReference type="GO" id="GO:0004694">
    <property type="term" value="F:eukaryotic translation initiation factor 2alpha kinase activity"/>
    <property type="evidence" value="ECO:0007669"/>
    <property type="project" value="TreeGrafter"/>
</dbReference>
<protein>
    <recommendedName>
        <fullName evidence="1">non-specific serine/threonine protein kinase</fullName>
        <ecNumber evidence="1">2.7.11.1</ecNumber>
    </recommendedName>
</protein>
<dbReference type="PANTHER" id="PTHR11042:SF160">
    <property type="entry name" value="EUKARYOTIC TRANSLATION INITIATION FACTOR 2-ALPHA KINASE 1"/>
    <property type="match status" value="1"/>
</dbReference>
<dbReference type="EMBL" id="OC857741">
    <property type="protein sequence ID" value="CAD7625582.1"/>
    <property type="molecule type" value="Genomic_DNA"/>
</dbReference>
<name>A0A7R9KMJ4_9ACAR</name>
<dbReference type="Pfam" id="PF00415">
    <property type="entry name" value="RCC1"/>
    <property type="match status" value="4"/>
</dbReference>
<dbReference type="InterPro" id="IPR017441">
    <property type="entry name" value="Protein_kinase_ATP_BS"/>
</dbReference>
<feature type="repeat" description="RCC1" evidence="7">
    <location>
        <begin position="200"/>
        <end position="249"/>
    </location>
</feature>
<evidence type="ECO:0000256" key="3">
    <source>
        <dbReference type="ARBA" id="ARBA00022679"/>
    </source>
</evidence>
<feature type="repeat" description="RCC1" evidence="7">
    <location>
        <begin position="32"/>
        <end position="83"/>
    </location>
</feature>
<dbReference type="Gene3D" id="2.130.10.30">
    <property type="entry name" value="Regulator of chromosome condensation 1/beta-lactamase-inhibitor protein II"/>
    <property type="match status" value="1"/>
</dbReference>
<dbReference type="PROSITE" id="PS50012">
    <property type="entry name" value="RCC1_3"/>
    <property type="match status" value="4"/>
</dbReference>
<dbReference type="InterPro" id="IPR011009">
    <property type="entry name" value="Kinase-like_dom_sf"/>
</dbReference>
<dbReference type="AlphaFoldDB" id="A0A7R9KMJ4"/>
<dbReference type="PRINTS" id="PR00633">
    <property type="entry name" value="RCCNDNSATION"/>
</dbReference>
<proteinExistence type="predicted"/>
<dbReference type="Gene3D" id="1.10.510.10">
    <property type="entry name" value="Transferase(Phosphotransferase) domain 1"/>
    <property type="match status" value="1"/>
</dbReference>
<feature type="domain" description="Protein kinase" evidence="9">
    <location>
        <begin position="354"/>
        <end position="618"/>
    </location>
</feature>
<dbReference type="CDD" id="cd00180">
    <property type="entry name" value="PKc"/>
    <property type="match status" value="1"/>
</dbReference>
<evidence type="ECO:0000256" key="1">
    <source>
        <dbReference type="ARBA" id="ARBA00012513"/>
    </source>
</evidence>
<dbReference type="PROSITE" id="PS00626">
    <property type="entry name" value="RCC1_2"/>
    <property type="match status" value="1"/>
</dbReference>
<dbReference type="Pfam" id="PF00069">
    <property type="entry name" value="Pkinase"/>
    <property type="match status" value="1"/>
</dbReference>
<evidence type="ECO:0000256" key="2">
    <source>
        <dbReference type="ARBA" id="ARBA00022527"/>
    </source>
</evidence>
<dbReference type="SUPFAM" id="SSF50985">
    <property type="entry name" value="RCC1/BLIP-II"/>
    <property type="match status" value="1"/>
</dbReference>
<dbReference type="InterPro" id="IPR000719">
    <property type="entry name" value="Prot_kinase_dom"/>
</dbReference>
<dbReference type="GO" id="GO:0005634">
    <property type="term" value="C:nucleus"/>
    <property type="evidence" value="ECO:0007669"/>
    <property type="project" value="TreeGrafter"/>
</dbReference>
<evidence type="ECO:0000256" key="8">
    <source>
        <dbReference type="PROSITE-ProRule" id="PRU10141"/>
    </source>
</evidence>
<sequence>MKCDKNIINEVKLFHVFDDILGYNVLFATNYDFVYGLGANHWGSLGLGHNQPFDTPVIIPELCHKNIQQFFIGGDFALAITEHQGVYGWGCNNGGQVANSKHMEGYLKPRSIPELNGLNITQISCGSYHSLALTGEGCVYGWGYDRYGQVGCGGGKSSSRSPHSAVPVPKKLHFKHNNNEYKIKSVYCLSYSSFAIAYTGHVFSWGRNYFYNLGHPVAGNVGKPLMIASLSGVETVCSTGLVTYFLSNEGLVYFCGQYMAQNGEYFLRKFPTKIHSNRRCQELQQINSQRERSSLIMAVITDSIYFLNDKNDLLLTDYRSLFDCSDNTLKTINLFNYETARKLKRSLSEYSRLYDELCKIGSGSFGTVYKMRRKLDGHKYAVKTFDLQARADFCDQSQLFKELNNLIKIRSDYVVHYLNSWFESDKYYLQMELCADNLRNILALKRRAFGRQTAAQAMNSVEFFISCQLFKELVECVQYLHSSKPAVIHRNLKPDNVLIARTVRNGRYLKLSDFGLASLLDTSIAAVNRDVLYIAPEVIEGQKYDHKSDLYSVSKIGEQIFDFDLDECLYQSNNRAINTCVTKLQEILLRLGSDDPLDRPDCGRVLDRQCEWSIDEYYVANDANCRH</sequence>
<dbReference type="EC" id="2.7.11.1" evidence="1"/>
<dbReference type="GO" id="GO:0005524">
    <property type="term" value="F:ATP binding"/>
    <property type="evidence" value="ECO:0007669"/>
    <property type="project" value="UniProtKB-UniRule"/>
</dbReference>
<dbReference type="PROSITE" id="PS00107">
    <property type="entry name" value="PROTEIN_KINASE_ATP"/>
    <property type="match status" value="1"/>
</dbReference>
<feature type="repeat" description="RCC1" evidence="7">
    <location>
        <begin position="137"/>
        <end position="199"/>
    </location>
</feature>
<evidence type="ECO:0000256" key="6">
    <source>
        <dbReference type="ARBA" id="ARBA00022840"/>
    </source>
</evidence>
<reference evidence="10" key="1">
    <citation type="submission" date="2020-11" db="EMBL/GenBank/DDBJ databases">
        <authorList>
            <person name="Tran Van P."/>
        </authorList>
    </citation>
    <scope>NUCLEOTIDE SEQUENCE</scope>
</reference>
<dbReference type="InterPro" id="IPR000408">
    <property type="entry name" value="Reg_chr_condens"/>
</dbReference>
<keyword evidence="6 8" id="KW-0067">ATP-binding</keyword>
<feature type="non-terminal residue" evidence="10">
    <location>
        <position position="1"/>
    </location>
</feature>
<dbReference type="InterPro" id="IPR050339">
    <property type="entry name" value="CC_SR_Kinase"/>
</dbReference>
<dbReference type="GO" id="GO:0005737">
    <property type="term" value="C:cytoplasm"/>
    <property type="evidence" value="ECO:0007669"/>
    <property type="project" value="TreeGrafter"/>
</dbReference>
<dbReference type="InterPro" id="IPR009091">
    <property type="entry name" value="RCC1/BLIP-II"/>
</dbReference>
<dbReference type="PANTHER" id="PTHR11042">
    <property type="entry name" value="EUKARYOTIC TRANSLATION INITIATION FACTOR 2-ALPHA KINASE EIF2-ALPHA KINASE -RELATED"/>
    <property type="match status" value="1"/>
</dbReference>
<dbReference type="Proteomes" id="UP000759131">
    <property type="component" value="Unassembled WGS sequence"/>
</dbReference>
<keyword evidence="11" id="KW-1185">Reference proteome</keyword>
<evidence type="ECO:0000256" key="4">
    <source>
        <dbReference type="ARBA" id="ARBA00022741"/>
    </source>
</evidence>
<organism evidence="10">
    <name type="scientific">Medioppia subpectinata</name>
    <dbReference type="NCBI Taxonomy" id="1979941"/>
    <lineage>
        <taxon>Eukaryota</taxon>
        <taxon>Metazoa</taxon>
        <taxon>Ecdysozoa</taxon>
        <taxon>Arthropoda</taxon>
        <taxon>Chelicerata</taxon>
        <taxon>Arachnida</taxon>
        <taxon>Acari</taxon>
        <taxon>Acariformes</taxon>
        <taxon>Sarcoptiformes</taxon>
        <taxon>Oribatida</taxon>
        <taxon>Brachypylina</taxon>
        <taxon>Oppioidea</taxon>
        <taxon>Oppiidae</taxon>
        <taxon>Medioppia</taxon>
    </lineage>
</organism>
<evidence type="ECO:0000256" key="5">
    <source>
        <dbReference type="ARBA" id="ARBA00022777"/>
    </source>
</evidence>
<dbReference type="PROSITE" id="PS50011">
    <property type="entry name" value="PROTEIN_KINASE_DOM"/>
    <property type="match status" value="1"/>
</dbReference>
<accession>A0A7R9KMJ4</accession>
<gene>
    <name evidence="10" type="ORF">OSB1V03_LOCUS6016</name>
</gene>
<feature type="repeat" description="RCC1" evidence="7">
    <location>
        <begin position="84"/>
        <end position="136"/>
    </location>
</feature>
<keyword evidence="5" id="KW-0418">Kinase</keyword>
<evidence type="ECO:0000313" key="11">
    <source>
        <dbReference type="Proteomes" id="UP000759131"/>
    </source>
</evidence>
<evidence type="ECO:0000256" key="7">
    <source>
        <dbReference type="PROSITE-ProRule" id="PRU00235"/>
    </source>
</evidence>
<evidence type="ECO:0000259" key="9">
    <source>
        <dbReference type="PROSITE" id="PS50011"/>
    </source>
</evidence>
<dbReference type="SUPFAM" id="SSF56112">
    <property type="entry name" value="Protein kinase-like (PK-like)"/>
    <property type="match status" value="1"/>
</dbReference>